<evidence type="ECO:0000313" key="2">
    <source>
        <dbReference type="EMBL" id="ORC89437.1"/>
    </source>
</evidence>
<feature type="domain" description="NTF2-like" evidence="1">
    <location>
        <begin position="6"/>
        <end position="144"/>
    </location>
</feature>
<evidence type="ECO:0000259" key="1">
    <source>
        <dbReference type="Pfam" id="PF26533"/>
    </source>
</evidence>
<organism evidence="2 3">
    <name type="scientific">Trypanosoma theileri</name>
    <dbReference type="NCBI Taxonomy" id="67003"/>
    <lineage>
        <taxon>Eukaryota</taxon>
        <taxon>Discoba</taxon>
        <taxon>Euglenozoa</taxon>
        <taxon>Kinetoplastea</taxon>
        <taxon>Metakinetoplastina</taxon>
        <taxon>Trypanosomatida</taxon>
        <taxon>Trypanosomatidae</taxon>
        <taxon>Trypanosoma</taxon>
    </lineage>
</organism>
<dbReference type="InterPro" id="IPR032710">
    <property type="entry name" value="NTF2-like_dom_sf"/>
</dbReference>
<dbReference type="EMBL" id="NBCO01000012">
    <property type="protein sequence ID" value="ORC89437.1"/>
    <property type="molecule type" value="Genomic_DNA"/>
</dbReference>
<protein>
    <recommendedName>
        <fullName evidence="1">NTF2-like domain-containing protein</fullName>
    </recommendedName>
</protein>
<gene>
    <name evidence="2" type="ORF">TM35_000122120</name>
</gene>
<comment type="caution">
    <text evidence="2">The sequence shown here is derived from an EMBL/GenBank/DDBJ whole genome shotgun (WGS) entry which is preliminary data.</text>
</comment>
<dbReference type="Proteomes" id="UP000192257">
    <property type="component" value="Unassembled WGS sequence"/>
</dbReference>
<sequence length="147" mass="16700">MTYSVRKLKLIVDDPTGSLRGNMAVAKSFFEAEDDREVGEFRSLMDNEIHYAGFWGVARGHHAALSVYENEQRVLRLMWTTRATAITGNTFKREGYVQFISGGMSSIPGIGNWLTKFTQKRVHESLVIRDGKVVFRDLSFQWGLGVH</sequence>
<accession>A0A1X0NXL6</accession>
<dbReference type="VEuPathDB" id="TriTrypDB:TM35_000122120"/>
<proteinExistence type="predicted"/>
<reference evidence="2 3" key="1">
    <citation type="submission" date="2017-03" db="EMBL/GenBank/DDBJ databases">
        <title>An alternative strategy for trypanosome survival in the mammalian bloodstream revealed through genome and transcriptome analysis of the ubiquitous bovine parasite Trypanosoma (Megatrypanum) theileri.</title>
        <authorList>
            <person name="Kelly S."/>
            <person name="Ivens A."/>
            <person name="Mott A."/>
            <person name="O'Neill E."/>
            <person name="Emms D."/>
            <person name="Macleod O."/>
            <person name="Voorheis P."/>
            <person name="Matthews J."/>
            <person name="Matthews K."/>
            <person name="Carrington M."/>
        </authorList>
    </citation>
    <scope>NUCLEOTIDE SEQUENCE [LARGE SCALE GENOMIC DNA]</scope>
    <source>
        <strain evidence="2">Edinburgh</strain>
    </source>
</reference>
<dbReference type="Pfam" id="PF26533">
    <property type="entry name" value="NTF2_6"/>
    <property type="match status" value="1"/>
</dbReference>
<name>A0A1X0NXL6_9TRYP</name>
<dbReference type="InterPro" id="IPR059006">
    <property type="entry name" value="NTF2_6"/>
</dbReference>
<dbReference type="OrthoDB" id="275806at2759"/>
<dbReference type="RefSeq" id="XP_028883503.1">
    <property type="nucleotide sequence ID" value="XM_029025187.1"/>
</dbReference>
<dbReference type="AlphaFoldDB" id="A0A1X0NXL6"/>
<evidence type="ECO:0000313" key="3">
    <source>
        <dbReference type="Proteomes" id="UP000192257"/>
    </source>
</evidence>
<keyword evidence="3" id="KW-1185">Reference proteome</keyword>
<dbReference type="GeneID" id="39984967"/>
<dbReference type="SUPFAM" id="SSF54427">
    <property type="entry name" value="NTF2-like"/>
    <property type="match status" value="1"/>
</dbReference>